<protein>
    <recommendedName>
        <fullName evidence="4">Anti-proliferative protein domain-containing protein</fullName>
    </recommendedName>
</protein>
<dbReference type="InterPro" id="IPR036054">
    <property type="entry name" value="BTG-like_sf"/>
</dbReference>
<accession>A0AAV3ASL0</accession>
<dbReference type="GO" id="GO:0003714">
    <property type="term" value="F:transcription corepressor activity"/>
    <property type="evidence" value="ECO:0007669"/>
    <property type="project" value="TreeGrafter"/>
</dbReference>
<dbReference type="Pfam" id="PF07742">
    <property type="entry name" value="BTG"/>
    <property type="match status" value="1"/>
</dbReference>
<evidence type="ECO:0000313" key="5">
    <source>
        <dbReference type="EMBL" id="DBA27456.1"/>
    </source>
</evidence>
<comment type="similarity">
    <text evidence="1">Belongs to the BTG family.</text>
</comment>
<dbReference type="Proteomes" id="UP001181693">
    <property type="component" value="Unassembled WGS sequence"/>
</dbReference>
<evidence type="ECO:0000256" key="3">
    <source>
        <dbReference type="SAM" id="MobiDB-lite"/>
    </source>
</evidence>
<evidence type="ECO:0000313" key="6">
    <source>
        <dbReference type="Proteomes" id="UP001181693"/>
    </source>
</evidence>
<evidence type="ECO:0000256" key="2">
    <source>
        <dbReference type="ARBA" id="ARBA00022553"/>
    </source>
</evidence>
<dbReference type="PANTHER" id="PTHR17537">
    <property type="entry name" value="TRANSDUCER OF ERBB2 TOB"/>
    <property type="match status" value="1"/>
</dbReference>
<feature type="domain" description="Anti-proliferative protein" evidence="4">
    <location>
        <begin position="14"/>
        <end position="118"/>
    </location>
</feature>
<feature type="compositionally biased region" description="Polar residues" evidence="3">
    <location>
        <begin position="163"/>
        <end position="177"/>
    </location>
</feature>
<dbReference type="InterPro" id="IPR002087">
    <property type="entry name" value="Anti_prolifrtn"/>
</dbReference>
<dbReference type="GO" id="GO:0005634">
    <property type="term" value="C:nucleus"/>
    <property type="evidence" value="ECO:0007669"/>
    <property type="project" value="TreeGrafter"/>
</dbReference>
<feature type="compositionally biased region" description="Polar residues" evidence="3">
    <location>
        <begin position="196"/>
        <end position="215"/>
    </location>
</feature>
<sequence length="258" mass="28620">MAAMASSRGLKFSMKLEIQIALNYIISFLYNRLPRQRTIDFGDELEKLLMEKYESHWYPDDPSRGSAYRCIHIGNPMDVIVQKAANISGLSMVDIQRLLPPDIILWIDPNEVSYRIEGSQKIHVLYDLNSSFLYMKAEGNHQKGPASAPTCDSWAQPPEPTSDGESPTPTGDNTTAVSSSPSPPNGKPGTSPSAPGVSSTRKNSNTHNKVTQTSPVHIAVHDRPPQKVGRSLIPRLGLFVTVEKGEFTFFCCTFLYFF</sequence>
<proteinExistence type="inferred from homology"/>
<dbReference type="AlphaFoldDB" id="A0AAV3ASL0"/>
<reference evidence="5" key="1">
    <citation type="thesis" date="2020" institute="ProQuest LLC" country="789 East Eisenhower Parkway, Ann Arbor, MI, USA">
        <title>Comparative Genomics and Chromosome Evolution.</title>
        <authorList>
            <person name="Mudd A.B."/>
        </authorList>
    </citation>
    <scope>NUCLEOTIDE SEQUENCE</scope>
    <source>
        <strain evidence="5">1538</strain>
        <tissue evidence="5">Blood</tissue>
    </source>
</reference>
<keyword evidence="2" id="KW-0597">Phosphoprotein</keyword>
<dbReference type="Gene3D" id="3.90.640.90">
    <property type="entry name" value="Anti-proliferative protein, N-terminal domain"/>
    <property type="match status" value="1"/>
</dbReference>
<dbReference type="InterPro" id="IPR015676">
    <property type="entry name" value="Tob1/2"/>
</dbReference>
<keyword evidence="6" id="KW-1185">Reference proteome</keyword>
<dbReference type="SUPFAM" id="SSF160696">
    <property type="entry name" value="BTG domain-like"/>
    <property type="match status" value="1"/>
</dbReference>
<evidence type="ECO:0000256" key="1">
    <source>
        <dbReference type="ARBA" id="ARBA00007989"/>
    </source>
</evidence>
<organism evidence="5 6">
    <name type="scientific">Pyxicephalus adspersus</name>
    <name type="common">African bullfrog</name>
    <dbReference type="NCBI Taxonomy" id="30357"/>
    <lineage>
        <taxon>Eukaryota</taxon>
        <taxon>Metazoa</taxon>
        <taxon>Chordata</taxon>
        <taxon>Craniata</taxon>
        <taxon>Vertebrata</taxon>
        <taxon>Euteleostomi</taxon>
        <taxon>Amphibia</taxon>
        <taxon>Batrachia</taxon>
        <taxon>Anura</taxon>
        <taxon>Neobatrachia</taxon>
        <taxon>Ranoidea</taxon>
        <taxon>Pyxicephalidae</taxon>
        <taxon>Pyxicephalinae</taxon>
        <taxon>Pyxicephalus</taxon>
    </lineage>
</organism>
<dbReference type="PRINTS" id="PR00310">
    <property type="entry name" value="ANTIPRLFBTG1"/>
</dbReference>
<evidence type="ECO:0000259" key="4">
    <source>
        <dbReference type="SMART" id="SM00099"/>
    </source>
</evidence>
<gene>
    <name evidence="5" type="ORF">GDO54_007947</name>
</gene>
<comment type="caution">
    <text evidence="5">The sequence shown here is derived from an EMBL/GenBank/DDBJ whole genome shotgun (WGS) entry which is preliminary data.</text>
</comment>
<feature type="region of interest" description="Disordered" evidence="3">
    <location>
        <begin position="140"/>
        <end position="219"/>
    </location>
</feature>
<dbReference type="PANTHER" id="PTHR17537:SF5">
    <property type="entry name" value="TRANSDUCER OF ERBB2, ISOFORM A"/>
    <property type="match status" value="1"/>
</dbReference>
<dbReference type="GO" id="GO:0005737">
    <property type="term" value="C:cytoplasm"/>
    <property type="evidence" value="ECO:0007669"/>
    <property type="project" value="TreeGrafter"/>
</dbReference>
<dbReference type="EMBL" id="DYDO01000003">
    <property type="protein sequence ID" value="DBA27456.1"/>
    <property type="molecule type" value="Genomic_DNA"/>
</dbReference>
<dbReference type="SMART" id="SM00099">
    <property type="entry name" value="btg1"/>
    <property type="match status" value="1"/>
</dbReference>
<name>A0AAV3ASL0_PYXAD</name>